<organism evidence="4 5">
    <name type="scientific">Paramagnetospirillum caucaseum</name>
    <dbReference type="NCBI Taxonomy" id="1244869"/>
    <lineage>
        <taxon>Bacteria</taxon>
        <taxon>Pseudomonadati</taxon>
        <taxon>Pseudomonadota</taxon>
        <taxon>Alphaproteobacteria</taxon>
        <taxon>Rhodospirillales</taxon>
        <taxon>Magnetospirillaceae</taxon>
        <taxon>Paramagnetospirillum</taxon>
    </lineage>
</organism>
<dbReference type="GO" id="GO:0016740">
    <property type="term" value="F:transferase activity"/>
    <property type="evidence" value="ECO:0007669"/>
    <property type="project" value="UniProtKB-KW"/>
</dbReference>
<dbReference type="eggNOG" id="COG2192">
    <property type="taxonomic scope" value="Bacteria"/>
</dbReference>
<gene>
    <name evidence="4" type="ORF">H261_07753</name>
</gene>
<name>M2ZT23_9PROT</name>
<dbReference type="SUPFAM" id="SSF53067">
    <property type="entry name" value="Actin-like ATPase domain"/>
    <property type="match status" value="1"/>
</dbReference>
<sequence length="612" mass="68000">MRILGLSALYHDSAAALIEDGRIVACAQEERFTRKKHDAAFPENAIAYCLAEAGIGLNDLDHVVFYDKPFLKFERLLETYVAFAPKGFTSFKTAIPVWLKEKLFQKDLLAREFKRFAPDFDWMNKLLFAEHHLSHAASAFFPSPFEDAAVLTMDGVGEWTTTSLAMGSGNRLEIHKELHFPHSLGLLYSAFTYYTGFKVNSGEYKLMGLAPYGEPKYTRLILDHLVDLKEDGSFRLDQSYFDYCTGLTMTNGRFSALFGQPVRKADREPLTQFHMDIAASIQEVTEIIVSKLCHGIKKETGAKNLCLAGGVALNCVANGKILREGIFENIWIQPAAGDAGGALGAALAGYHIHKGQPRSVTPGKDAMKGSYLGPLFEQSDIEARLTKAGAKFEVMGEDQVIEATATALADEKAVGWMQGRMEFGPRALGGRSILGDPRSPSMQKTLNLKVKYRESFRPFAPSVLREDVAEWFDLDGDSPYMLLVAPVSEKHRRAMTEDEQRLFGIDKLNVPRSSLPAVTHVDYSARVQTIHADTNPRYHALISAFKARTGCGVVVNTSFNVRGEPIVCTPEDAFRCFMGSEIEVLVVGNCFLRKEEQDPALKLDYKNAFELD</sequence>
<evidence type="ECO:0000259" key="2">
    <source>
        <dbReference type="Pfam" id="PF02543"/>
    </source>
</evidence>
<evidence type="ECO:0000313" key="4">
    <source>
        <dbReference type="EMBL" id="EME70507.1"/>
    </source>
</evidence>
<dbReference type="Gene3D" id="3.30.420.40">
    <property type="match status" value="2"/>
</dbReference>
<dbReference type="InterPro" id="IPR051338">
    <property type="entry name" value="NodU/CmcH_Carbamoyltrnsfr"/>
</dbReference>
<dbReference type="RefSeq" id="WP_008616126.1">
    <property type="nucleotide sequence ID" value="NZ_AONQ01000016.1"/>
</dbReference>
<dbReference type="EMBL" id="AONQ01000016">
    <property type="protein sequence ID" value="EME70507.1"/>
    <property type="molecule type" value="Genomic_DNA"/>
</dbReference>
<keyword evidence="4" id="KW-0808">Transferase</keyword>
<dbReference type="CDD" id="cd24098">
    <property type="entry name" value="ASKHA_NBD_TobZ_N"/>
    <property type="match status" value="1"/>
</dbReference>
<evidence type="ECO:0000256" key="1">
    <source>
        <dbReference type="ARBA" id="ARBA00006129"/>
    </source>
</evidence>
<dbReference type="Proteomes" id="UP000011744">
    <property type="component" value="Unassembled WGS sequence"/>
</dbReference>
<dbReference type="InterPro" id="IPR038152">
    <property type="entry name" value="Carbam_trans_C_sf"/>
</dbReference>
<keyword evidence="5" id="KW-1185">Reference proteome</keyword>
<dbReference type="AlphaFoldDB" id="M2ZT23"/>
<dbReference type="Pfam" id="PF02543">
    <property type="entry name" value="Carbam_trans_N"/>
    <property type="match status" value="1"/>
</dbReference>
<comment type="similarity">
    <text evidence="1">Belongs to the NodU/CmcH family.</text>
</comment>
<proteinExistence type="inferred from homology"/>
<dbReference type="InterPro" id="IPR031730">
    <property type="entry name" value="Carbam_trans_C"/>
</dbReference>
<dbReference type="PATRIC" id="fig|1244869.3.peg.1567"/>
<feature type="domain" description="Carbamoyltransferase" evidence="2">
    <location>
        <begin position="2"/>
        <end position="347"/>
    </location>
</feature>
<evidence type="ECO:0000259" key="3">
    <source>
        <dbReference type="Pfam" id="PF16861"/>
    </source>
</evidence>
<evidence type="ECO:0000313" key="5">
    <source>
        <dbReference type="Proteomes" id="UP000011744"/>
    </source>
</evidence>
<dbReference type="PANTHER" id="PTHR34847:SF1">
    <property type="entry name" value="NODULATION PROTEIN U"/>
    <property type="match status" value="1"/>
</dbReference>
<dbReference type="Pfam" id="PF16861">
    <property type="entry name" value="Carbam_trans_C"/>
    <property type="match status" value="1"/>
</dbReference>
<dbReference type="OrthoDB" id="9780777at2"/>
<dbReference type="Gene3D" id="3.90.870.20">
    <property type="entry name" value="Carbamoyltransferase, C-terminal domain"/>
    <property type="match status" value="1"/>
</dbReference>
<protein>
    <submittedName>
        <fullName evidence="4">Carbamoyl transferase</fullName>
    </submittedName>
</protein>
<reference evidence="4 5" key="1">
    <citation type="journal article" date="2014" name="Genome Announc.">
        <title>Draft Genome Sequence of Magnetospirillum sp. Strain SO-1, a Freshwater Magnetotactic Bacterium Isolated from the Ol'khovka River, Russia.</title>
        <authorList>
            <person name="Grouzdev D.S."/>
            <person name="Dziuba M.V."/>
            <person name="Sukhacheva M.S."/>
            <person name="Mardanov A.V."/>
            <person name="Beletskiy A.V."/>
            <person name="Kuznetsov B.B."/>
            <person name="Skryabin K.G."/>
        </authorList>
    </citation>
    <scope>NUCLEOTIDE SEQUENCE [LARGE SCALE GENOMIC DNA]</scope>
    <source>
        <strain evidence="4 5">SO-1</strain>
    </source>
</reference>
<accession>M2ZT23</accession>
<dbReference type="STRING" id="1244869.H261_07753"/>
<comment type="caution">
    <text evidence="4">The sequence shown here is derived from an EMBL/GenBank/DDBJ whole genome shotgun (WGS) entry which is preliminary data.</text>
</comment>
<dbReference type="InterPro" id="IPR043129">
    <property type="entry name" value="ATPase_NBD"/>
</dbReference>
<feature type="domain" description="Carbamoyltransferase C-terminal" evidence="3">
    <location>
        <begin position="405"/>
        <end position="594"/>
    </location>
</feature>
<dbReference type="PANTHER" id="PTHR34847">
    <property type="entry name" value="NODULATION PROTEIN U"/>
    <property type="match status" value="1"/>
</dbReference>
<dbReference type="InterPro" id="IPR003696">
    <property type="entry name" value="Carbtransf_dom"/>
</dbReference>